<keyword evidence="1" id="KW-1133">Transmembrane helix</keyword>
<keyword evidence="3" id="KW-1185">Reference proteome</keyword>
<protein>
    <submittedName>
        <fullName evidence="2">Uncharacterized protein</fullName>
    </submittedName>
</protein>
<evidence type="ECO:0000313" key="2">
    <source>
        <dbReference type="EMBL" id="AXV07131.1"/>
    </source>
</evidence>
<evidence type="ECO:0000256" key="1">
    <source>
        <dbReference type="SAM" id="Phobius"/>
    </source>
</evidence>
<accession>A0A346XY34</accession>
<gene>
    <name evidence="2" type="ORF">DVS28_a2450</name>
</gene>
<organism evidence="2 3">
    <name type="scientific">Euzebya pacifica</name>
    <dbReference type="NCBI Taxonomy" id="1608957"/>
    <lineage>
        <taxon>Bacteria</taxon>
        <taxon>Bacillati</taxon>
        <taxon>Actinomycetota</taxon>
        <taxon>Nitriliruptoria</taxon>
        <taxon>Euzebyales</taxon>
    </lineage>
</organism>
<reference evidence="2 3" key="1">
    <citation type="submission" date="2018-09" db="EMBL/GenBank/DDBJ databases">
        <title>Complete genome sequence of Euzebya sp. DY32-46 isolated from seawater of Pacific Ocean.</title>
        <authorList>
            <person name="Xu L."/>
            <person name="Wu Y.-H."/>
            <person name="Xu X.-W."/>
        </authorList>
    </citation>
    <scope>NUCLEOTIDE SEQUENCE [LARGE SCALE GENOMIC DNA]</scope>
    <source>
        <strain evidence="2 3">DY32-46</strain>
    </source>
</reference>
<feature type="transmembrane region" description="Helical" evidence="1">
    <location>
        <begin position="31"/>
        <end position="51"/>
    </location>
</feature>
<keyword evidence="1" id="KW-0812">Transmembrane</keyword>
<feature type="transmembrane region" description="Helical" evidence="1">
    <location>
        <begin position="99"/>
        <end position="121"/>
    </location>
</feature>
<dbReference type="AlphaFoldDB" id="A0A346XY34"/>
<dbReference type="KEGG" id="euz:DVS28_a2450"/>
<proteinExistence type="predicted"/>
<keyword evidence="1" id="KW-0472">Membrane</keyword>
<dbReference type="RefSeq" id="WP_114591678.1">
    <property type="nucleotide sequence ID" value="NZ_CP031165.1"/>
</dbReference>
<dbReference type="OrthoDB" id="8444301at2"/>
<sequence length="177" mass="19137">MRHVITAVVVVAVEGYLYWRYRALGAEFHFWLHGLFGAAIGVAATTGWALLRRRRPAAVWGPGLAGHVYSAFPDALFLSAGILHALWMDAFAFHIALHLIPAPLVTMLGVFALTLLAWLAASLDRPRMAVAALVLAVGVTTVALLVAPAIPTTIEQIREVPEIALLCPLREVDVASW</sequence>
<dbReference type="Proteomes" id="UP000264006">
    <property type="component" value="Chromosome"/>
</dbReference>
<name>A0A346XY34_9ACTN</name>
<dbReference type="EMBL" id="CP031165">
    <property type="protein sequence ID" value="AXV07131.1"/>
    <property type="molecule type" value="Genomic_DNA"/>
</dbReference>
<feature type="transmembrane region" description="Helical" evidence="1">
    <location>
        <begin position="128"/>
        <end position="150"/>
    </location>
</feature>
<evidence type="ECO:0000313" key="3">
    <source>
        <dbReference type="Proteomes" id="UP000264006"/>
    </source>
</evidence>
<feature type="transmembrane region" description="Helical" evidence="1">
    <location>
        <begin position="63"/>
        <end position="87"/>
    </location>
</feature>